<keyword evidence="3 7" id="KW-0328">Glycosyltransferase</keyword>
<dbReference type="Pfam" id="PF00156">
    <property type="entry name" value="Pribosyltran"/>
    <property type="match status" value="1"/>
</dbReference>
<evidence type="ECO:0000256" key="4">
    <source>
        <dbReference type="ARBA" id="ARBA00022679"/>
    </source>
</evidence>
<keyword evidence="7" id="KW-0004">4Fe-4S</keyword>
<organism evidence="13 14">
    <name type="scientific">Candidatus Aphodenecus pullistercoris</name>
    <dbReference type="NCBI Taxonomy" id="2840669"/>
    <lineage>
        <taxon>Bacteria</taxon>
        <taxon>Pseudomonadati</taxon>
        <taxon>Spirochaetota</taxon>
        <taxon>Spirochaetia</taxon>
        <taxon>Spirochaetales</taxon>
        <taxon>Candidatus Aphodenecus</taxon>
    </lineage>
</organism>
<evidence type="ECO:0000313" key="14">
    <source>
        <dbReference type="Proteomes" id="UP000823633"/>
    </source>
</evidence>
<dbReference type="AlphaFoldDB" id="A0A9D9HAR6"/>
<dbReference type="InterPro" id="IPR035584">
    <property type="entry name" value="PurF_N"/>
</dbReference>
<proteinExistence type="inferred from homology"/>
<name>A0A9D9HAR6_9SPIR</name>
<feature type="binding site" evidence="7 11">
    <location>
        <position position="446"/>
    </location>
    <ligand>
        <name>[4Fe-4S] cluster</name>
        <dbReference type="ChEBI" id="CHEBI:49883"/>
    </ligand>
</feature>
<keyword evidence="4 7" id="KW-0808">Transferase</keyword>
<dbReference type="Proteomes" id="UP000823633">
    <property type="component" value="Unassembled WGS sequence"/>
</dbReference>
<comment type="function">
    <text evidence="7">Catalyzes the formation of phosphoribosylamine from phosphoribosylpyrophosphate (PRPP) and glutamine.</text>
</comment>
<keyword evidence="7 11" id="KW-0408">Iron</keyword>
<comment type="cofactor">
    <cofactor evidence="7 11">
        <name>[4Fe-4S] cluster</name>
        <dbReference type="ChEBI" id="CHEBI:49883"/>
    </cofactor>
    <text evidence="7 11">Binds 1 [4Fe-4S] cluster per subunit.</text>
</comment>
<dbReference type="PIRSF" id="PIRSF000485">
    <property type="entry name" value="Amd_phspho_trans"/>
    <property type="match status" value="1"/>
</dbReference>
<evidence type="ECO:0000256" key="6">
    <source>
        <dbReference type="ARBA" id="ARBA00022962"/>
    </source>
</evidence>
<feature type="active site" description="Nucleophile" evidence="7 9">
    <location>
        <position position="9"/>
    </location>
</feature>
<dbReference type="CDD" id="cd00715">
    <property type="entry name" value="GPATase_N"/>
    <property type="match status" value="1"/>
</dbReference>
<feature type="binding site" evidence="7 10">
    <location>
        <position position="296"/>
    </location>
    <ligand>
        <name>Mg(2+)</name>
        <dbReference type="ChEBI" id="CHEBI:18420"/>
    </ligand>
</feature>
<evidence type="ECO:0000256" key="10">
    <source>
        <dbReference type="PIRSR" id="PIRSR000485-2"/>
    </source>
</evidence>
<keyword evidence="7 10" id="KW-0479">Metal-binding</keyword>
<dbReference type="InterPro" id="IPR017932">
    <property type="entry name" value="GATase_2_dom"/>
</dbReference>
<feature type="binding site" evidence="7 11">
    <location>
        <position position="449"/>
    </location>
    <ligand>
        <name>[4Fe-4S] cluster</name>
        <dbReference type="ChEBI" id="CHEBI:49883"/>
    </ligand>
</feature>
<dbReference type="GO" id="GO:0000287">
    <property type="term" value="F:magnesium ion binding"/>
    <property type="evidence" value="ECO:0007669"/>
    <property type="project" value="UniProtKB-UniRule"/>
</dbReference>
<dbReference type="GO" id="GO:0051539">
    <property type="term" value="F:4 iron, 4 sulfur cluster binding"/>
    <property type="evidence" value="ECO:0007669"/>
    <property type="project" value="UniProtKB-KW"/>
</dbReference>
<comment type="cofactor">
    <cofactor evidence="7 10">
        <name>Mg(2+)</name>
        <dbReference type="ChEBI" id="CHEBI:18420"/>
    </cofactor>
    <text evidence="7 10">Binds 1 Mg(2+) ion per subunit.</text>
</comment>
<evidence type="ECO:0000256" key="2">
    <source>
        <dbReference type="ARBA" id="ARBA00010138"/>
    </source>
</evidence>
<dbReference type="EMBL" id="JADIMU010000016">
    <property type="protein sequence ID" value="MBO8442637.1"/>
    <property type="molecule type" value="Genomic_DNA"/>
</dbReference>
<dbReference type="Gene3D" id="3.60.20.10">
    <property type="entry name" value="Glutamine Phosphoribosylpyrophosphate, subunit 1, domain 1"/>
    <property type="match status" value="1"/>
</dbReference>
<evidence type="ECO:0000259" key="12">
    <source>
        <dbReference type="PROSITE" id="PS51278"/>
    </source>
</evidence>
<evidence type="ECO:0000256" key="7">
    <source>
        <dbReference type="HAMAP-Rule" id="MF_01931"/>
    </source>
</evidence>
<keyword evidence="7 11" id="KW-0411">Iron-sulfur</keyword>
<feature type="binding site" evidence="7 11">
    <location>
        <position position="395"/>
    </location>
    <ligand>
        <name>[4Fe-4S] cluster</name>
        <dbReference type="ChEBI" id="CHEBI:49883"/>
    </ligand>
</feature>
<comment type="similarity">
    <text evidence="2 7 8">In the C-terminal section; belongs to the purine/pyrimidine phosphoribosyltransferase family.</text>
</comment>
<reference evidence="13" key="1">
    <citation type="submission" date="2020-10" db="EMBL/GenBank/DDBJ databases">
        <authorList>
            <person name="Gilroy R."/>
        </authorList>
    </citation>
    <scope>NUCLEOTIDE SEQUENCE</scope>
    <source>
        <strain evidence="13">11167</strain>
    </source>
</reference>
<dbReference type="SUPFAM" id="SSF53271">
    <property type="entry name" value="PRTase-like"/>
    <property type="match status" value="1"/>
</dbReference>
<accession>A0A9D9HAR6</accession>
<evidence type="ECO:0000256" key="1">
    <source>
        <dbReference type="ARBA" id="ARBA00005209"/>
    </source>
</evidence>
<evidence type="ECO:0000256" key="11">
    <source>
        <dbReference type="PIRSR" id="PIRSR000485-3"/>
    </source>
</evidence>
<evidence type="ECO:0000256" key="5">
    <source>
        <dbReference type="ARBA" id="ARBA00022755"/>
    </source>
</evidence>
<dbReference type="GO" id="GO:0006189">
    <property type="term" value="P:'de novo' IMP biosynthetic process"/>
    <property type="evidence" value="ECO:0007669"/>
    <property type="project" value="UniProtKB-UniRule"/>
</dbReference>
<dbReference type="NCBIfam" id="TIGR01134">
    <property type="entry name" value="purF"/>
    <property type="match status" value="1"/>
</dbReference>
<feature type="domain" description="Glutamine amidotransferase type-2" evidence="12">
    <location>
        <begin position="9"/>
        <end position="232"/>
    </location>
</feature>
<feature type="binding site" evidence="7 10">
    <location>
        <position position="359"/>
    </location>
    <ligand>
        <name>Mg(2+)</name>
        <dbReference type="ChEBI" id="CHEBI:18420"/>
    </ligand>
</feature>
<evidence type="ECO:0000256" key="8">
    <source>
        <dbReference type="PIRNR" id="PIRNR000485"/>
    </source>
</evidence>
<reference evidence="13" key="2">
    <citation type="journal article" date="2021" name="PeerJ">
        <title>Extensive microbial diversity within the chicken gut microbiome revealed by metagenomics and culture.</title>
        <authorList>
            <person name="Gilroy R."/>
            <person name="Ravi A."/>
            <person name="Getino M."/>
            <person name="Pursley I."/>
            <person name="Horton D.L."/>
            <person name="Alikhan N.F."/>
            <person name="Baker D."/>
            <person name="Gharbi K."/>
            <person name="Hall N."/>
            <person name="Watson M."/>
            <person name="Adriaenssens E.M."/>
            <person name="Foster-Nyarko E."/>
            <person name="Jarju S."/>
            <person name="Secka A."/>
            <person name="Antonio M."/>
            <person name="Oren A."/>
            <person name="Chaudhuri R.R."/>
            <person name="La Ragione R."/>
            <person name="Hildebrand F."/>
            <person name="Pallen M.J."/>
        </authorList>
    </citation>
    <scope>NUCLEOTIDE SEQUENCE</scope>
    <source>
        <strain evidence="13">11167</strain>
    </source>
</reference>
<dbReference type="GO" id="GO:0009113">
    <property type="term" value="P:purine nucleobase biosynthetic process"/>
    <property type="evidence" value="ECO:0007669"/>
    <property type="project" value="UniProtKB-UniRule"/>
</dbReference>
<dbReference type="EC" id="2.4.2.14" evidence="7"/>
<dbReference type="InterPro" id="IPR000836">
    <property type="entry name" value="PRTase_dom"/>
</dbReference>
<dbReference type="Gene3D" id="3.40.50.2020">
    <property type="match status" value="1"/>
</dbReference>
<dbReference type="PANTHER" id="PTHR11907">
    <property type="entry name" value="AMIDOPHOSPHORIBOSYLTRANSFERASE"/>
    <property type="match status" value="1"/>
</dbReference>
<sequence>MSGGIHEECGIFALSLPHRCDVAKLAYYGLYALQHRGQEGAGIAVCSDGVITAHKDAGLVGDIFTPSVLASLSEGQMALGHVRYGTTGNNPRLNVQPLVINHLKGRMALAHNGNLTNDYELREGLEMDGCIFHTTSDSEVIAYMITRKRLTTDRLEEAVSQTMDEIRGAYSLVVMSAQKLIAARDPWGFRPLCIGSYEGGYVVSSETCALDAIGAAFIRDIEPGEIVTIADGQLTSDRSHCGKEKKHLCVFELIYFARPDSIMDGHSIQVARQRAGAFLALEHPAQADIVIGVPDSGIEAAMGFSRQSGIPYTTGFIKNKYIGRTFIQPSQKTRENDVRIKLNPIRSAVRGKRVVLIDDSIVRGTTSIRIVRLLREAGAKEVHFRSSAPKFLYPCYFGTDIDSSENLFAYKYSDEEMKRLLDVDSLGFLSVENVVRLTEDGDHGFCTACFSHDYPTPPPVHSDKDKYSHPLKRKDK</sequence>
<dbReference type="Pfam" id="PF13522">
    <property type="entry name" value="GATase_6"/>
    <property type="match status" value="1"/>
</dbReference>
<comment type="catalytic activity">
    <reaction evidence="7 8">
        <text>5-phospho-beta-D-ribosylamine + L-glutamate + diphosphate = 5-phospho-alpha-D-ribose 1-diphosphate + L-glutamine + H2O</text>
        <dbReference type="Rhea" id="RHEA:14905"/>
        <dbReference type="ChEBI" id="CHEBI:15377"/>
        <dbReference type="ChEBI" id="CHEBI:29985"/>
        <dbReference type="ChEBI" id="CHEBI:33019"/>
        <dbReference type="ChEBI" id="CHEBI:58017"/>
        <dbReference type="ChEBI" id="CHEBI:58359"/>
        <dbReference type="ChEBI" id="CHEBI:58681"/>
        <dbReference type="EC" id="2.4.2.14"/>
    </reaction>
</comment>
<dbReference type="GO" id="GO:0004044">
    <property type="term" value="F:amidophosphoribosyltransferase activity"/>
    <property type="evidence" value="ECO:0007669"/>
    <property type="project" value="UniProtKB-UniRule"/>
</dbReference>
<protein>
    <recommendedName>
        <fullName evidence="7">Amidophosphoribosyltransferase</fullName>
        <shortName evidence="7">ATase</shortName>
        <ecNumber evidence="7">2.4.2.14</ecNumber>
    </recommendedName>
    <alternativeName>
        <fullName evidence="7">Glutamine phosphoribosylpyrophosphate amidotransferase</fullName>
        <shortName evidence="7">GPATase</shortName>
    </alternativeName>
</protein>
<keyword evidence="7 10" id="KW-0460">Magnesium</keyword>
<comment type="pathway">
    <text evidence="1 7 8">Purine metabolism; IMP biosynthesis via de novo pathway; N(1)-(5-phospho-D-ribosyl)glycinamide from 5-phospho-alpha-D-ribose 1-diphosphate: step 1/2.</text>
</comment>
<gene>
    <name evidence="7" type="primary">purF</name>
    <name evidence="13" type="ORF">IAC42_02600</name>
</gene>
<dbReference type="InterPro" id="IPR029055">
    <property type="entry name" value="Ntn_hydrolases_N"/>
</dbReference>
<dbReference type="SUPFAM" id="SSF56235">
    <property type="entry name" value="N-terminal nucleophile aminohydrolases (Ntn hydrolases)"/>
    <property type="match status" value="1"/>
</dbReference>
<comment type="caution">
    <text evidence="13">The sequence shown here is derived from an EMBL/GenBank/DDBJ whole genome shotgun (WGS) entry which is preliminary data.</text>
</comment>
<dbReference type="InterPro" id="IPR005854">
    <property type="entry name" value="PurF"/>
</dbReference>
<dbReference type="InterPro" id="IPR029057">
    <property type="entry name" value="PRTase-like"/>
</dbReference>
<keyword evidence="6 7" id="KW-0315">Glutamine amidotransferase</keyword>
<evidence type="ECO:0000256" key="9">
    <source>
        <dbReference type="PIRSR" id="PIRSR000485-1"/>
    </source>
</evidence>
<feature type="binding site" evidence="7 10">
    <location>
        <position position="358"/>
    </location>
    <ligand>
        <name>Mg(2+)</name>
        <dbReference type="ChEBI" id="CHEBI:18420"/>
    </ligand>
</feature>
<evidence type="ECO:0000313" key="13">
    <source>
        <dbReference type="EMBL" id="MBO8442637.1"/>
    </source>
</evidence>
<feature type="binding site" evidence="7 11">
    <location>
        <position position="249"/>
    </location>
    <ligand>
        <name>[4Fe-4S] cluster</name>
        <dbReference type="ChEBI" id="CHEBI:49883"/>
    </ligand>
</feature>
<keyword evidence="5 7" id="KW-0658">Purine biosynthesis</keyword>
<dbReference type="HAMAP" id="MF_01931">
    <property type="entry name" value="PurF"/>
    <property type="match status" value="1"/>
</dbReference>
<dbReference type="CDD" id="cd06223">
    <property type="entry name" value="PRTases_typeI"/>
    <property type="match status" value="1"/>
</dbReference>
<dbReference type="PROSITE" id="PS51278">
    <property type="entry name" value="GATASE_TYPE_2"/>
    <property type="match status" value="1"/>
</dbReference>
<evidence type="ECO:0000256" key="3">
    <source>
        <dbReference type="ARBA" id="ARBA00022676"/>
    </source>
</evidence>